<dbReference type="HOGENOM" id="CLU_3371956_0_0_10"/>
<sequence length="34" mass="3505">MIPIKILIIFCGDLKGALGVHPQSLLSGGQLSQG</sequence>
<comment type="caution">
    <text evidence="1">The sequence shown here is derived from an EMBL/GenBank/DDBJ whole genome shotgun (WGS) entry which is preliminary data.</text>
</comment>
<evidence type="ECO:0000313" key="2">
    <source>
        <dbReference type="Proteomes" id="UP000004019"/>
    </source>
</evidence>
<proteinExistence type="predicted"/>
<name>I8W688_9BACT</name>
<reference evidence="1 2" key="1">
    <citation type="submission" date="2012-02" db="EMBL/GenBank/DDBJ databases">
        <title>The Genome Sequence of Bacteroides dorei CL03T12C01.</title>
        <authorList>
            <consortium name="The Broad Institute Genome Sequencing Platform"/>
            <person name="Earl A."/>
            <person name="Ward D."/>
            <person name="Feldgarden M."/>
            <person name="Gevers D."/>
            <person name="Zitomersky N.L."/>
            <person name="Coyne M.J."/>
            <person name="Comstock L.E."/>
            <person name="Young S.K."/>
            <person name="Zeng Q."/>
            <person name="Gargeya S."/>
            <person name="Fitzgerald M."/>
            <person name="Haas B."/>
            <person name="Abouelleil A."/>
            <person name="Alvarado L."/>
            <person name="Arachchi H.M."/>
            <person name="Berlin A."/>
            <person name="Chapman S.B."/>
            <person name="Gearin G."/>
            <person name="Goldberg J."/>
            <person name="Griggs A."/>
            <person name="Gujja S."/>
            <person name="Hansen M."/>
            <person name="Heiman D."/>
            <person name="Howarth C."/>
            <person name="Larimer J."/>
            <person name="Lui A."/>
            <person name="MacDonald P.J.P."/>
            <person name="McCowen C."/>
            <person name="Montmayeur A."/>
            <person name="Murphy C."/>
            <person name="Neiman D."/>
            <person name="Pearson M."/>
            <person name="Priest M."/>
            <person name="Roberts A."/>
            <person name="Saif S."/>
            <person name="Shea T."/>
            <person name="Sisk P."/>
            <person name="Stolte C."/>
            <person name="Sykes S."/>
            <person name="Wortman J."/>
            <person name="Nusbaum C."/>
            <person name="Birren B."/>
        </authorList>
    </citation>
    <scope>NUCLEOTIDE SEQUENCE [LARGE SCALE GENOMIC DNA]</scope>
    <source>
        <strain evidence="1 2">CL03T12C01</strain>
    </source>
</reference>
<organism evidence="1 2">
    <name type="scientific">Phocaeicola dorei CL03T12C01</name>
    <dbReference type="NCBI Taxonomy" id="997877"/>
    <lineage>
        <taxon>Bacteria</taxon>
        <taxon>Pseudomonadati</taxon>
        <taxon>Bacteroidota</taxon>
        <taxon>Bacteroidia</taxon>
        <taxon>Bacteroidales</taxon>
        <taxon>Bacteroidaceae</taxon>
        <taxon>Phocaeicola</taxon>
    </lineage>
</organism>
<dbReference type="EMBL" id="AGXI01000030">
    <property type="protein sequence ID" value="EIY34160.1"/>
    <property type="molecule type" value="Genomic_DNA"/>
</dbReference>
<protein>
    <submittedName>
        <fullName evidence="1">Uncharacterized protein</fullName>
    </submittedName>
</protein>
<gene>
    <name evidence="1" type="ORF">HMPREF1065_03565</name>
</gene>
<dbReference type="Proteomes" id="UP000004019">
    <property type="component" value="Unassembled WGS sequence"/>
</dbReference>
<dbReference type="AlphaFoldDB" id="I8W688"/>
<evidence type="ECO:0000313" key="1">
    <source>
        <dbReference type="EMBL" id="EIY34160.1"/>
    </source>
</evidence>
<accession>I8W688</accession>